<dbReference type="InterPro" id="IPR041633">
    <property type="entry name" value="Polbeta"/>
</dbReference>
<dbReference type="InterPro" id="IPR043519">
    <property type="entry name" value="NT_sf"/>
</dbReference>
<dbReference type="Pfam" id="PF18765">
    <property type="entry name" value="Polbeta"/>
    <property type="match status" value="1"/>
</dbReference>
<dbReference type="AlphaFoldDB" id="A0A977KVY3"/>
<name>A0A977KVY3_9CYAN</name>
<organism evidence="2">
    <name type="scientific">Woronichinia naegeliana WA131</name>
    <dbReference type="NCBI Taxonomy" id="2824559"/>
    <lineage>
        <taxon>Bacteria</taxon>
        <taxon>Bacillati</taxon>
        <taxon>Cyanobacteriota</taxon>
        <taxon>Cyanophyceae</taxon>
        <taxon>Synechococcales</taxon>
        <taxon>Coelosphaeriaceae</taxon>
        <taxon>Woronichinia</taxon>
    </lineage>
</organism>
<dbReference type="Proteomes" id="UP001065613">
    <property type="component" value="Chromosome"/>
</dbReference>
<accession>A0A977KVY3</accession>
<proteinExistence type="predicted"/>
<sequence length="119" mass="13871">MDTSLTQNLNFPKQNPHLLEILEKFKQQIKNIYQEQLVKLILFGSQAKRQAKYDSDIDILVVLKDKPINDEQHQEIINLISDLCLEYEVLISCVYVSEAQFNQEKSPLLLNIEREGIIV</sequence>
<dbReference type="EMBL" id="CP073041">
    <property type="protein sequence ID" value="UXE59570.1"/>
    <property type="molecule type" value="Genomic_DNA"/>
</dbReference>
<protein>
    <submittedName>
        <fullName evidence="2">Nucleotidyltransferase domain-containing protein</fullName>
    </submittedName>
</protein>
<feature type="domain" description="Polymerase beta nucleotidyltransferase" evidence="1">
    <location>
        <begin position="27"/>
        <end position="92"/>
    </location>
</feature>
<dbReference type="InterPro" id="IPR052548">
    <property type="entry name" value="Type_VII_TA_antitoxin"/>
</dbReference>
<gene>
    <name evidence="2" type="ORF">KA717_27860</name>
</gene>
<dbReference type="CDD" id="cd05403">
    <property type="entry name" value="NT_KNTase_like"/>
    <property type="match status" value="1"/>
</dbReference>
<dbReference type="Gene3D" id="3.30.460.10">
    <property type="entry name" value="Beta Polymerase, domain 2"/>
    <property type="match status" value="1"/>
</dbReference>
<reference evidence="2" key="1">
    <citation type="submission" date="2021-04" db="EMBL/GenBank/DDBJ databases">
        <title>Genome sequence of Woronichinia naegeliana from Washington state freshwater lake bloom.</title>
        <authorList>
            <person name="Dreher T.W."/>
        </authorList>
    </citation>
    <scope>NUCLEOTIDE SEQUENCE</scope>
    <source>
        <strain evidence="2">WA131</strain>
    </source>
</reference>
<evidence type="ECO:0000313" key="2">
    <source>
        <dbReference type="EMBL" id="UXE59570.1"/>
    </source>
</evidence>
<dbReference type="SUPFAM" id="SSF81301">
    <property type="entry name" value="Nucleotidyltransferase"/>
    <property type="match status" value="1"/>
</dbReference>
<evidence type="ECO:0000259" key="1">
    <source>
        <dbReference type="Pfam" id="PF18765"/>
    </source>
</evidence>
<dbReference type="PANTHER" id="PTHR33933:SF1">
    <property type="entry name" value="PROTEIN ADENYLYLTRANSFERASE MNTA-RELATED"/>
    <property type="match status" value="1"/>
</dbReference>
<dbReference type="KEGG" id="wna:KA717_27860"/>
<dbReference type="PANTHER" id="PTHR33933">
    <property type="entry name" value="NUCLEOTIDYLTRANSFERASE"/>
    <property type="match status" value="1"/>
</dbReference>